<dbReference type="GeneID" id="13398576"/>
<dbReference type="InterPro" id="IPR001810">
    <property type="entry name" value="F-box_dom"/>
</dbReference>
<sequence length="744" mass="84125">MSLEALPAEPIGRILALLDTKSIKRLRLVSHEICSPANSSLLSKISLGYSTNAIDTANAITAHGHIASCGRSLAFNVAIFPRYRAFDEWNPDWEQHNAPSLEGFNLYKMLGGNQRRMLTGAGVADARHDEQPFSAVRIARRGEPSPLAVFLSVAIELHNRSTEYNLFALSDRVAVDSAAWFREWANPRINVSYPSARGANKILAILTVDAIKNLRLANKAICYLANPFLLSEVSLRYTTRALHIAKAVAAHPQIARFVRRLVLNVALFKGNGDLTAWARELADREACMIWNETKDLTKLRPESIPLQKVLDRFRECKKAAGQRGEGGNTCPRATITAERRLREVVQNIPEFWKAYQGACMDQDRILHNWKGSRMRTCLETVLEACPSIHEVVIKHAHDLILKPAVWKSSTPPEIRLFSRHCRDLKEYRPFSQASRMRTGVTKNRQWQDVTWQIVESWDEDQHRVREYHPGRNDDWGHDGDGSYVLQVIALAPRLHRLHLGMTQYNRNLQLHFPPITWSHLNSVRIDNFETSADTFTPFLLRHASTLESLPLSRARLADDQWMNDCFSTIAGNPPALTTVRLTGKFYDEENHKFCNFDRRRGKIVASQLSKYIMSGEMHSEVRNLIRSPKCHPLSLHGIPTTVPTDESKERDMVNAIYTVIKQLHPDEHMGTTISNTSSGDSHGTDSIKPSDSNDKLFPKPNDFIPLLDDSFIGKPAIMKDVQPKPASDDKELSNGAPNQFLRLN</sequence>
<evidence type="ECO:0000313" key="4">
    <source>
        <dbReference type="Proteomes" id="UP000008062"/>
    </source>
</evidence>
<dbReference type="RefSeq" id="XP_003856743.1">
    <property type="nucleotide sequence ID" value="XM_003856695.1"/>
</dbReference>
<feature type="region of interest" description="Disordered" evidence="1">
    <location>
        <begin position="667"/>
        <end position="699"/>
    </location>
</feature>
<feature type="region of interest" description="Disordered" evidence="1">
    <location>
        <begin position="717"/>
        <end position="744"/>
    </location>
</feature>
<dbReference type="HOGENOM" id="CLU_373481_0_0_1"/>
<feature type="domain" description="F-box" evidence="2">
    <location>
        <begin position="1"/>
        <end position="45"/>
    </location>
</feature>
<evidence type="ECO:0000313" key="3">
    <source>
        <dbReference type="EMBL" id="EGP91719.1"/>
    </source>
</evidence>
<protein>
    <recommendedName>
        <fullName evidence="2">F-box domain-containing protein</fullName>
    </recommendedName>
</protein>
<keyword evidence="4" id="KW-1185">Reference proteome</keyword>
<evidence type="ECO:0000256" key="1">
    <source>
        <dbReference type="SAM" id="MobiDB-lite"/>
    </source>
</evidence>
<dbReference type="EMBL" id="CM001196">
    <property type="protein sequence ID" value="EGP91719.1"/>
    <property type="molecule type" value="Genomic_DNA"/>
</dbReference>
<dbReference type="Proteomes" id="UP000008062">
    <property type="component" value="Chromosome 1"/>
</dbReference>
<feature type="compositionally biased region" description="Polar residues" evidence="1">
    <location>
        <begin position="671"/>
        <end position="681"/>
    </location>
</feature>
<dbReference type="AlphaFoldDB" id="F9X0Q2"/>
<proteinExistence type="predicted"/>
<name>F9X0Q2_ZYMTI</name>
<dbReference type="InParanoid" id="F9X0Q2"/>
<evidence type="ECO:0000259" key="2">
    <source>
        <dbReference type="PROSITE" id="PS50181"/>
    </source>
</evidence>
<dbReference type="PROSITE" id="PS50181">
    <property type="entry name" value="FBOX"/>
    <property type="match status" value="1"/>
</dbReference>
<gene>
    <name evidence="3" type="ORF">MYCGRDRAFT_90149</name>
</gene>
<reference evidence="3 4" key="1">
    <citation type="journal article" date="2011" name="PLoS Genet.">
        <title>Finished genome of the fungal wheat pathogen Mycosphaerella graminicola reveals dispensome structure, chromosome plasticity, and stealth pathogenesis.</title>
        <authorList>
            <person name="Goodwin S.B."/>
            <person name="Ben M'barek S."/>
            <person name="Dhillon B."/>
            <person name="Wittenberg A.H.J."/>
            <person name="Crane C.F."/>
            <person name="Hane J.K."/>
            <person name="Foster A.J."/>
            <person name="Van der Lee T.A.J."/>
            <person name="Grimwood J."/>
            <person name="Aerts A."/>
            <person name="Antoniw J."/>
            <person name="Bailey A."/>
            <person name="Bluhm B."/>
            <person name="Bowler J."/>
            <person name="Bristow J."/>
            <person name="van der Burgt A."/>
            <person name="Canto-Canche B."/>
            <person name="Churchill A.C.L."/>
            <person name="Conde-Ferraez L."/>
            <person name="Cools H.J."/>
            <person name="Coutinho P.M."/>
            <person name="Csukai M."/>
            <person name="Dehal P."/>
            <person name="De Wit P."/>
            <person name="Donzelli B."/>
            <person name="van de Geest H.C."/>
            <person name="van Ham R.C.H.J."/>
            <person name="Hammond-Kosack K.E."/>
            <person name="Henrissat B."/>
            <person name="Kilian A."/>
            <person name="Kobayashi A.K."/>
            <person name="Koopmann E."/>
            <person name="Kourmpetis Y."/>
            <person name="Kuzniar A."/>
            <person name="Lindquist E."/>
            <person name="Lombard V."/>
            <person name="Maliepaard C."/>
            <person name="Martins N."/>
            <person name="Mehrabi R."/>
            <person name="Nap J.P.H."/>
            <person name="Ponomarenko A."/>
            <person name="Rudd J.J."/>
            <person name="Salamov A."/>
            <person name="Schmutz J."/>
            <person name="Schouten H.J."/>
            <person name="Shapiro H."/>
            <person name="Stergiopoulos I."/>
            <person name="Torriani S.F.F."/>
            <person name="Tu H."/>
            <person name="de Vries R.P."/>
            <person name="Waalwijk C."/>
            <person name="Ware S.B."/>
            <person name="Wiebenga A."/>
            <person name="Zwiers L.-H."/>
            <person name="Oliver R.P."/>
            <person name="Grigoriev I.V."/>
            <person name="Kema G.H.J."/>
        </authorList>
    </citation>
    <scope>NUCLEOTIDE SEQUENCE [LARGE SCALE GENOMIC DNA]</scope>
    <source>
        <strain evidence="4">CBS 115943 / IPO323</strain>
    </source>
</reference>
<accession>F9X0Q2</accession>
<organism evidence="3 4">
    <name type="scientific">Zymoseptoria tritici (strain CBS 115943 / IPO323)</name>
    <name type="common">Speckled leaf blotch fungus</name>
    <name type="synonym">Septoria tritici</name>
    <dbReference type="NCBI Taxonomy" id="336722"/>
    <lineage>
        <taxon>Eukaryota</taxon>
        <taxon>Fungi</taxon>
        <taxon>Dikarya</taxon>
        <taxon>Ascomycota</taxon>
        <taxon>Pezizomycotina</taxon>
        <taxon>Dothideomycetes</taxon>
        <taxon>Dothideomycetidae</taxon>
        <taxon>Mycosphaerellales</taxon>
        <taxon>Mycosphaerellaceae</taxon>
        <taxon>Zymoseptoria</taxon>
    </lineage>
</organism>
<dbReference type="KEGG" id="ztr:MYCGRDRAFT_90149"/>